<keyword evidence="3" id="KW-1185">Reference proteome</keyword>
<protein>
    <submittedName>
        <fullName evidence="2">Restriction endonuclease</fullName>
    </submittedName>
</protein>
<feature type="region of interest" description="Disordered" evidence="1">
    <location>
        <begin position="395"/>
        <end position="416"/>
    </location>
</feature>
<proteinExistence type="predicted"/>
<dbReference type="Pfam" id="PF10117">
    <property type="entry name" value="McrBC"/>
    <property type="match status" value="1"/>
</dbReference>
<keyword evidence="2" id="KW-0378">Hydrolase</keyword>
<evidence type="ECO:0000256" key="1">
    <source>
        <dbReference type="SAM" id="MobiDB-lite"/>
    </source>
</evidence>
<dbReference type="Proteomes" id="UP001592581">
    <property type="component" value="Unassembled WGS sequence"/>
</dbReference>
<dbReference type="RefSeq" id="WP_380567945.1">
    <property type="nucleotide sequence ID" value="NZ_JBEUKS010000014.1"/>
</dbReference>
<keyword evidence="2" id="KW-0540">Nuclease</keyword>
<sequence length="416" mass="46328">MSLDIELREHAQPTQWPLAPAVGQALAASRIVEAVPDPFMPDLWRLKASSKVGSVTVSVRGYDPVRLRIIPKVPIARLFFLLGYALNPKGWRDDPTDAAAHHELLPALAHSFERQTERALRQGLLQGYRRAEETALVLRGRIREAEQIRRRFGSSLPVEIAFDEFTTDIAENQLLKAAAERLLRLDGVPEPVRRRLLRHRASLIDITAPVRGDRLPGWRPSRLNVRYQPALGLAELILRGSSVEHPAGAVRIEGFLFDMNRVFEDFVCVALREALPVGGSVELQAHGIHLDDGRAVRMKPDLVWFDGTRHPLAVVDAKYKAEKPEGFPDADLYQLLAYCTALGLREGHLVYAKGNAEHGAHDVRNAGIRIHQHTLDLDQQPQLLLAEINEIARRIPEGGSPESPGHFSDVAGPTCR</sequence>
<comment type="caution">
    <text evidence="2">The sequence shown here is derived from an EMBL/GenBank/DDBJ whole genome shotgun (WGS) entry which is preliminary data.</text>
</comment>
<name>A0ABV6XX56_9ACTN</name>
<reference evidence="2 3" key="1">
    <citation type="submission" date="2024-06" db="EMBL/GenBank/DDBJ databases">
        <authorList>
            <person name="Lee S.D."/>
        </authorList>
    </citation>
    <scope>NUCLEOTIDE SEQUENCE [LARGE SCALE GENOMIC DNA]</scope>
    <source>
        <strain evidence="2 3">N1-10</strain>
    </source>
</reference>
<evidence type="ECO:0000313" key="3">
    <source>
        <dbReference type="Proteomes" id="UP001592581"/>
    </source>
</evidence>
<dbReference type="PANTHER" id="PTHR38733:SF1">
    <property type="entry name" value="TYPE IV METHYL-DIRECTED RESTRICTION ENZYME ECOKMCRBC"/>
    <property type="match status" value="1"/>
</dbReference>
<dbReference type="InterPro" id="IPR011604">
    <property type="entry name" value="PDDEXK-like_dom_sf"/>
</dbReference>
<dbReference type="GO" id="GO:0004519">
    <property type="term" value="F:endonuclease activity"/>
    <property type="evidence" value="ECO:0007669"/>
    <property type="project" value="UniProtKB-KW"/>
</dbReference>
<dbReference type="InterPro" id="IPR019292">
    <property type="entry name" value="McrC"/>
</dbReference>
<evidence type="ECO:0000313" key="2">
    <source>
        <dbReference type="EMBL" id="MFC1442857.1"/>
    </source>
</evidence>
<gene>
    <name evidence="2" type="ORF">ABUW04_31870</name>
</gene>
<dbReference type="PANTHER" id="PTHR38733">
    <property type="entry name" value="PROTEIN MCRC"/>
    <property type="match status" value="1"/>
</dbReference>
<accession>A0ABV6XX56</accession>
<dbReference type="EMBL" id="JBEUKS010000014">
    <property type="protein sequence ID" value="MFC1442857.1"/>
    <property type="molecule type" value="Genomic_DNA"/>
</dbReference>
<keyword evidence="2" id="KW-0255">Endonuclease</keyword>
<dbReference type="Gene3D" id="3.90.320.10">
    <property type="match status" value="1"/>
</dbReference>
<organism evidence="2 3">
    <name type="scientific">Streptacidiphilus jeojiensis</name>
    <dbReference type="NCBI Taxonomy" id="3229225"/>
    <lineage>
        <taxon>Bacteria</taxon>
        <taxon>Bacillati</taxon>
        <taxon>Actinomycetota</taxon>
        <taxon>Actinomycetes</taxon>
        <taxon>Kitasatosporales</taxon>
        <taxon>Streptomycetaceae</taxon>
        <taxon>Streptacidiphilus</taxon>
    </lineage>
</organism>